<dbReference type="PANTHER" id="PTHR13812:SF19">
    <property type="entry name" value="KETIMINE REDUCTASE MU-CRYSTALLIN"/>
    <property type="match status" value="1"/>
</dbReference>
<organism evidence="1 2">
    <name type="scientific">Gulosibacter molinativorax</name>
    <dbReference type="NCBI Taxonomy" id="256821"/>
    <lineage>
        <taxon>Bacteria</taxon>
        <taxon>Bacillati</taxon>
        <taxon>Actinomycetota</taxon>
        <taxon>Actinomycetes</taxon>
        <taxon>Micrococcales</taxon>
        <taxon>Microbacteriaceae</taxon>
        <taxon>Gulosibacter</taxon>
    </lineage>
</organism>
<reference evidence="1" key="2">
    <citation type="journal article" date="2022" name="Sci. Rep.">
        <title>In silico prediction of the enzymes involved in the degradation of the herbicide molinate by Gulosibacter molinativorax ON4T.</title>
        <authorList>
            <person name="Lopes A.R."/>
            <person name="Bunin E."/>
            <person name="Viana A.T."/>
            <person name="Froufe H."/>
            <person name="Munoz-Merida A."/>
            <person name="Pinho D."/>
            <person name="Figueiredo J."/>
            <person name="Barroso C."/>
            <person name="Vaz-Moreira I."/>
            <person name="Bellanger X."/>
            <person name="Egas C."/>
            <person name="Nunes O.C."/>
        </authorList>
    </citation>
    <scope>NUCLEOTIDE SEQUENCE</scope>
    <source>
        <strain evidence="1">ON4</strain>
    </source>
</reference>
<keyword evidence="1" id="KW-0456">Lyase</keyword>
<dbReference type="InterPro" id="IPR023401">
    <property type="entry name" value="ODC_N"/>
</dbReference>
<dbReference type="InterPro" id="IPR003462">
    <property type="entry name" value="ODC_Mu_crystall"/>
</dbReference>
<dbReference type="Gene3D" id="3.40.50.720">
    <property type="entry name" value="NAD(P)-binding Rossmann-like Domain"/>
    <property type="match status" value="1"/>
</dbReference>
<comment type="caution">
    <text evidence="1">The sequence shown here is derived from an EMBL/GenBank/DDBJ whole genome shotgun (WGS) entry which is preliminary data.</text>
</comment>
<dbReference type="EC" id="4.3.1.12" evidence="1"/>
<sequence>MRAAAVVRTRHELRTWLSNRIDFRYLSEPDMIEAGVMDMASCVDAMEETFALYAAGDYRMAGPNNDSHGARMIFPDEPPFPTMPKNSDDRRFTAMPAYLGGSFGTTGMKWYGSNLANREKGLPRSILMFMLNDTETAAPLALMSANLLSAMRTGAVSGVAARHFARGDARVAGVIGPGVMGRTALAALAVACPMLDTVKVRGRSQRGIDDFKTWVATYVPQITSIEQVESDEEAVRGCDVVTVCATTKAGDLDTYPMIRREWLEPGALVTMPAAANIDEGLEAQDVRKVVDSYGLYEAWGLEFPTPTHHHVGIIGNKFLDLVAEGKIRHWDIEELGPVVERRAEGRRNPEEIVIVSIGGLPIEDVAWGTVVYRNAIKRGIGTSLPLWDAPAMA</sequence>
<dbReference type="NCBIfam" id="NF004848">
    <property type="entry name" value="PRK06199.1"/>
    <property type="match status" value="1"/>
</dbReference>
<dbReference type="GO" id="GO:0008473">
    <property type="term" value="F:ornithine cyclodeaminase activity"/>
    <property type="evidence" value="ECO:0007669"/>
    <property type="project" value="UniProtKB-EC"/>
</dbReference>
<dbReference type="InterPro" id="IPR036291">
    <property type="entry name" value="NAD(P)-bd_dom_sf"/>
</dbReference>
<protein>
    <submittedName>
        <fullName evidence="1">Ornithine cyclodeaminase</fullName>
        <ecNumber evidence="1">4.3.1.12</ecNumber>
    </submittedName>
</protein>
<dbReference type="SUPFAM" id="SSF51735">
    <property type="entry name" value="NAD(P)-binding Rossmann-fold domains"/>
    <property type="match status" value="1"/>
</dbReference>
<evidence type="ECO:0000313" key="2">
    <source>
        <dbReference type="Proteomes" id="UP001170379"/>
    </source>
</evidence>
<keyword evidence="2" id="KW-1185">Reference proteome</keyword>
<dbReference type="PANTHER" id="PTHR13812">
    <property type="entry name" value="KETIMINE REDUCTASE MU-CRYSTALLIN"/>
    <property type="match status" value="1"/>
</dbReference>
<dbReference type="PIRSF" id="PIRSF001439">
    <property type="entry name" value="CryM"/>
    <property type="match status" value="1"/>
</dbReference>
<accession>A0ABT7C4M7</accession>
<reference evidence="1" key="1">
    <citation type="submission" date="2018-03" db="EMBL/GenBank/DDBJ databases">
        <authorList>
            <person name="Nunes O.C."/>
            <person name="Lopes A.R."/>
            <person name="Froufe H."/>
            <person name="Munoz-Merida A."/>
            <person name="Barroso C."/>
            <person name="Egas C."/>
        </authorList>
    </citation>
    <scope>NUCLEOTIDE SEQUENCE</scope>
    <source>
        <strain evidence="1">ON4</strain>
    </source>
</reference>
<gene>
    <name evidence="1" type="ORF">C7K25_01160</name>
</gene>
<evidence type="ECO:0000313" key="1">
    <source>
        <dbReference type="EMBL" id="MDJ1369990.1"/>
    </source>
</evidence>
<proteinExistence type="predicted"/>
<name>A0ABT7C4M7_9MICO</name>
<dbReference type="Pfam" id="PF02423">
    <property type="entry name" value="OCD_Mu_crystall"/>
    <property type="match status" value="1"/>
</dbReference>
<dbReference type="Proteomes" id="UP001170379">
    <property type="component" value="Unassembled WGS sequence"/>
</dbReference>
<dbReference type="Gene3D" id="3.30.1780.10">
    <property type="entry name" value="ornithine cyclodeaminase, domain 1"/>
    <property type="match status" value="1"/>
</dbReference>
<dbReference type="EMBL" id="PXVD01000002">
    <property type="protein sequence ID" value="MDJ1369990.1"/>
    <property type="molecule type" value="Genomic_DNA"/>
</dbReference>